<sequence length="43" mass="4445">MIVRTSSAVPTHVGAVPVIQVETSANRQTGVSAVKVPRLPGFS</sequence>
<evidence type="ECO:0000313" key="2">
    <source>
        <dbReference type="Proteomes" id="UP000006512"/>
    </source>
</evidence>
<dbReference type="AlphaFoldDB" id="F4QHW5"/>
<evidence type="ECO:0000313" key="1">
    <source>
        <dbReference type="EMBL" id="EGF92852.1"/>
    </source>
</evidence>
<accession>F4QHW5</accession>
<reference evidence="2" key="1">
    <citation type="submission" date="2011-03" db="EMBL/GenBank/DDBJ databases">
        <title>Draft genome sequence of Brevundimonas diminuta.</title>
        <authorList>
            <person name="Brown P.J.B."/>
            <person name="Buechlein A."/>
            <person name="Hemmerich C."/>
            <person name="Brun Y.V."/>
        </authorList>
    </citation>
    <scope>NUCLEOTIDE SEQUENCE [LARGE SCALE GENOMIC DNA]</scope>
    <source>
        <strain evidence="2">C19</strain>
    </source>
</reference>
<dbReference type="EMBL" id="GL883077">
    <property type="protein sequence ID" value="EGF92852.1"/>
    <property type="molecule type" value="Genomic_DNA"/>
</dbReference>
<proteinExistence type="predicted"/>
<gene>
    <name evidence="1" type="ORF">ABI_12900</name>
</gene>
<dbReference type="Proteomes" id="UP000006512">
    <property type="component" value="Unassembled WGS sequence"/>
</dbReference>
<name>F4QHW5_9CAUL</name>
<dbReference type="HOGENOM" id="CLU_3228998_0_0_5"/>
<protein>
    <submittedName>
        <fullName evidence="1">Uncharacterized protein</fullName>
    </submittedName>
</protein>
<keyword evidence="2" id="KW-1185">Reference proteome</keyword>
<organism evidence="1 2">
    <name type="scientific">Asticcacaulis biprosthecium C19</name>
    <dbReference type="NCBI Taxonomy" id="715226"/>
    <lineage>
        <taxon>Bacteria</taxon>
        <taxon>Pseudomonadati</taxon>
        <taxon>Pseudomonadota</taxon>
        <taxon>Alphaproteobacteria</taxon>
        <taxon>Caulobacterales</taxon>
        <taxon>Caulobacteraceae</taxon>
        <taxon>Asticcacaulis</taxon>
    </lineage>
</organism>